<comment type="caution">
    <text evidence="8">The sequence shown here is derived from an EMBL/GenBank/DDBJ whole genome shotgun (WGS) entry which is preliminary data.</text>
</comment>
<comment type="catalytic activity">
    <reaction evidence="2">
        <text>[(1-&gt;4)-alpha-D-glucosyl](n) + phosphate = [(1-&gt;4)-alpha-D-glucosyl](n-1) + alpha-D-glucose 1-phosphate</text>
        <dbReference type="Rhea" id="RHEA:41732"/>
        <dbReference type="Rhea" id="RHEA-COMP:9584"/>
        <dbReference type="Rhea" id="RHEA-COMP:9586"/>
        <dbReference type="ChEBI" id="CHEBI:15444"/>
        <dbReference type="ChEBI" id="CHEBI:43474"/>
        <dbReference type="ChEBI" id="CHEBI:58601"/>
        <dbReference type="EC" id="2.4.1.1"/>
    </reaction>
    <physiologicalReaction direction="left-to-right" evidence="2">
        <dbReference type="Rhea" id="RHEA:41733"/>
    </physiologicalReaction>
</comment>
<keyword evidence="5" id="KW-0808">Transferase</keyword>
<feature type="region of interest" description="Disordered" evidence="7">
    <location>
        <begin position="1052"/>
        <end position="1084"/>
    </location>
</feature>
<name>A0A177B1A5_9BILA</name>
<dbReference type="SUPFAM" id="SSF53756">
    <property type="entry name" value="UDP-Glycosyltransferase/glycogen phosphorylase"/>
    <property type="match status" value="1"/>
</dbReference>
<evidence type="ECO:0000313" key="8">
    <source>
        <dbReference type="EMBL" id="OAF68048.1"/>
    </source>
</evidence>
<evidence type="ECO:0000256" key="3">
    <source>
        <dbReference type="ARBA" id="ARBA00037413"/>
    </source>
</evidence>
<dbReference type="GO" id="GO:0005980">
    <property type="term" value="P:glycogen catabolic process"/>
    <property type="evidence" value="ECO:0007669"/>
    <property type="project" value="TreeGrafter"/>
</dbReference>
<dbReference type="GO" id="GO:0008184">
    <property type="term" value="F:glycogen phosphorylase activity"/>
    <property type="evidence" value="ECO:0007669"/>
    <property type="project" value="InterPro"/>
</dbReference>
<dbReference type="GO" id="GO:0030170">
    <property type="term" value="F:pyridoxal phosphate binding"/>
    <property type="evidence" value="ECO:0007669"/>
    <property type="project" value="TreeGrafter"/>
</dbReference>
<keyword evidence="5" id="KW-0328">Glycosyltransferase</keyword>
<dbReference type="GO" id="GO:0005737">
    <property type="term" value="C:cytoplasm"/>
    <property type="evidence" value="ECO:0007669"/>
    <property type="project" value="TreeGrafter"/>
</dbReference>
<keyword evidence="5" id="KW-0663">Pyridoxal phosphate</keyword>
<proteinExistence type="inferred from homology"/>
<comment type="similarity">
    <text evidence="1 5">Belongs to the glycogen phosphorylase family.</text>
</comment>
<feature type="region of interest" description="Disordered" evidence="7">
    <location>
        <begin position="1"/>
        <end position="44"/>
    </location>
</feature>
<feature type="compositionally biased region" description="Basic and acidic residues" evidence="7">
    <location>
        <begin position="9"/>
        <end position="21"/>
    </location>
</feature>
<evidence type="ECO:0000256" key="4">
    <source>
        <dbReference type="ARBA" id="ARBA00046783"/>
    </source>
</evidence>
<keyword evidence="9" id="KW-1185">Reference proteome</keyword>
<keyword evidence="6" id="KW-0175">Coiled coil</keyword>
<dbReference type="Gene3D" id="3.40.50.2000">
    <property type="entry name" value="Glycogen Phosphorylase B"/>
    <property type="match status" value="1"/>
</dbReference>
<protein>
    <recommendedName>
        <fullName evidence="5">Alpha-1,4 glucan phosphorylase</fullName>
        <ecNumber evidence="5">2.4.1.1</ecNumber>
    </recommendedName>
</protein>
<evidence type="ECO:0000256" key="5">
    <source>
        <dbReference type="RuleBase" id="RU000587"/>
    </source>
</evidence>
<dbReference type="InterPro" id="IPR000811">
    <property type="entry name" value="Glyco_trans_35"/>
</dbReference>
<dbReference type="EC" id="2.4.1.1" evidence="5"/>
<sequence>MDNSISSLEKIKTQSEFKEIEVDNDESMNRRSPQSDSNSKRLSESSPIKLCNSFYHDDANSVTETDLAINEDIINYDHEPSKTMNGSPTKTTNNSITSTYTSNVSTGPIFHNAAIISQKSNPKLKIFPNLTDSYSSYRSVFNNNDNVNKIQYNIEYYQNGYFDVSNMNDESTQESSDVNSNFLIPGQFHHSNPVYVSVIQEKSFKQIIRQDDEHFYNPNKCNSNKTEYKLDKNTYLNCGKNDGTASIVAQKNQESLNSYKLNDSRVHADSDANYWEQEKMFIFGNNSQNYDMNKTSNSLFQQEITQTSYSDDETFIKVKKLSMIKSENEESSTYLSEYTKTYNVSCNSKYSNCSIPSNSNIDNNDIYNQTNIKNHIENEIKNEINTNITDNPKKFIFSVLTQNISDVTLINSPKPQTNQYNNNKINKIIIENDIKKLDELHNNIESEMTQTNHFIESNAYQNPPVIVNSKSCTISPNISVSADIEGEKFSESTGQNLLENQVDDKTLSNRKEEIIYDVNKNKGNCLNGPMISMSDVSSSDESVALSILNGNGVIQNEYRNTKNNINNTINMQFYNQSNNQKSINTNAESEYIIDMDNIPDNDNSVPSYIRSQIPVTPTQQEGGNLYDNRQNEYNGQNTNFIPYSNEHTDVGKLDNIDGINKKDNLMNYNTQEPQALHIQPNQEYEKSNINVAANIYNNTFQNLNGQIDCSNNINMKNLDNEQSIHYNANIDTTNPNTSNFENRVNSMQIRENDNRNNQHVHPTHYDYYNVNKNIKYRQQIQPFQQNMNQYSTIQKDYNTDYTQCNKNISNDRNCISQNPPELGQNYYYANAYRSNYRRNQIQSATQGQINVRPQNIQHYQPQPVYNQNVSQLNSNITNRYGNNIQNKPISQFYKPVLMQSSAPYITNFNYKPYNYQTTNYRQVKASNVLFYTTQANLARPQMMPKTTMSAYTLDNIPQYGGATLNNNGVRYQLPVNPNVYSNIRYQKNFAPEIQNVPYVPNIQFNQKLQNLEIEKLKSEKNYKTAYKDFRVIHNKSIDQNVTYYKTKPERHGRLYYENNRDTREPKNRKDKHSGDYINQDHGKRELNYRDTREYRDIRNHRDTTDERKSKEHRHRRVYLNDIHTTNSKFNFREKLKKPSKFRNMEEYISYCRQNNIKYNEKKLIRNVEKNKNDMNIKLDNQSSETLTLYDDDYHKNLEIERMKKKSASNRNDGYKQRDTSSRIEQTENMQQIKRHSHGQTMEKLYKTKLNNDYEYYRKCKLIDKYLEKSLKKRNVDYAESLFSNDTSITPISRKLVPRIDKLSNKINQLYNKICVKKYTNHCCSYNMENVHYDQIKPLNVPIYPASNEINCGVSHIHHHEQLIPQRMFTTSRPMNQARPEYTVPVGFGGYVEVINVKTVPYNTPILGYRNNVVNTLRLWLAKANNAFELERFNVGEYVDSVLKKTQAKNISKVLYPNDNAFSGKALRLKQEYFLVAASVTDTIRKFKGTNAYKKNLHSKKKLWITLFIS</sequence>
<organism evidence="8 9">
    <name type="scientific">Intoshia linei</name>
    <dbReference type="NCBI Taxonomy" id="1819745"/>
    <lineage>
        <taxon>Eukaryota</taxon>
        <taxon>Metazoa</taxon>
        <taxon>Spiralia</taxon>
        <taxon>Lophotrochozoa</taxon>
        <taxon>Mesozoa</taxon>
        <taxon>Orthonectida</taxon>
        <taxon>Rhopaluridae</taxon>
        <taxon>Intoshia</taxon>
    </lineage>
</organism>
<dbReference type="EMBL" id="LWCA01000523">
    <property type="protein sequence ID" value="OAF68048.1"/>
    <property type="molecule type" value="Genomic_DNA"/>
</dbReference>
<gene>
    <name evidence="8" type="ORF">A3Q56_04184</name>
</gene>
<evidence type="ECO:0000256" key="2">
    <source>
        <dbReference type="ARBA" id="ARBA00036074"/>
    </source>
</evidence>
<evidence type="ECO:0000256" key="1">
    <source>
        <dbReference type="ARBA" id="ARBA00006047"/>
    </source>
</evidence>
<reference evidence="8 9" key="1">
    <citation type="submission" date="2016-04" db="EMBL/GenBank/DDBJ databases">
        <title>The genome of Intoshia linei affirms orthonectids as highly simplified spiralians.</title>
        <authorList>
            <person name="Mikhailov K.V."/>
            <person name="Slusarev G.S."/>
            <person name="Nikitin M.A."/>
            <person name="Logacheva M.D."/>
            <person name="Penin A."/>
            <person name="Aleoshin V."/>
            <person name="Panchin Y.V."/>
        </authorList>
    </citation>
    <scope>NUCLEOTIDE SEQUENCE [LARGE SCALE GENOMIC DNA]</scope>
    <source>
        <strain evidence="8">Intl2013</strain>
        <tissue evidence="8">Whole animal</tissue>
    </source>
</reference>
<comment type="subunit">
    <text evidence="4">Homodimer; enzymatically active. Interacts with PPP1R3B; recruits the phosphatase PP1 which dephosphorylates and inactivates PYGL/glycogen phosphorylase.</text>
</comment>
<evidence type="ECO:0000256" key="6">
    <source>
        <dbReference type="SAM" id="Coils"/>
    </source>
</evidence>
<dbReference type="Proteomes" id="UP000078046">
    <property type="component" value="Unassembled WGS sequence"/>
</dbReference>
<comment type="function">
    <text evidence="3 5">Allosteric enzyme that catalyzes the rate-limiting step in glycogen catabolism, the phosphorolytic cleavage of glycogen to produce glucose-1-phosphate, and plays a central role in maintaining cellular and organismal glucose homeostasis.</text>
</comment>
<comment type="cofactor">
    <cofactor evidence="5">
        <name>pyridoxal 5'-phosphate</name>
        <dbReference type="ChEBI" id="CHEBI:597326"/>
    </cofactor>
</comment>
<keyword evidence="5" id="KW-0119">Carbohydrate metabolism</keyword>
<dbReference type="PANTHER" id="PTHR11468:SF3">
    <property type="entry name" value="GLYCOGEN PHOSPHORYLASE, LIVER FORM"/>
    <property type="match status" value="1"/>
</dbReference>
<dbReference type="Pfam" id="PF00343">
    <property type="entry name" value="Phosphorylase"/>
    <property type="match status" value="1"/>
</dbReference>
<dbReference type="PANTHER" id="PTHR11468">
    <property type="entry name" value="GLYCOGEN PHOSPHORYLASE"/>
    <property type="match status" value="1"/>
</dbReference>
<evidence type="ECO:0000256" key="7">
    <source>
        <dbReference type="SAM" id="MobiDB-lite"/>
    </source>
</evidence>
<evidence type="ECO:0000313" key="9">
    <source>
        <dbReference type="Proteomes" id="UP000078046"/>
    </source>
</evidence>
<accession>A0A177B1A5</accession>
<feature type="coiled-coil region" evidence="6">
    <location>
        <begin position="1001"/>
        <end position="1028"/>
    </location>
</feature>